<reference evidence="3 4" key="1">
    <citation type="submission" date="2016-10" db="EMBL/GenBank/DDBJ databases">
        <title>Alkaliphiles isolated from bioreactors.</title>
        <authorList>
            <person name="Salah Z."/>
            <person name="Rout S.P."/>
            <person name="Humphreys P.N."/>
        </authorList>
    </citation>
    <scope>NUCLEOTIDE SEQUENCE [LARGE SCALE GENOMIC DNA]</scope>
    <source>
        <strain evidence="3 4">ZS02</strain>
    </source>
</reference>
<evidence type="ECO:0000313" key="3">
    <source>
        <dbReference type="EMBL" id="OMG55243.1"/>
    </source>
</evidence>
<dbReference type="GO" id="GO:0004674">
    <property type="term" value="F:protein serine/threonine kinase activity"/>
    <property type="evidence" value="ECO:0007669"/>
    <property type="project" value="UniProtKB-KW"/>
</dbReference>
<dbReference type="AlphaFoldDB" id="A0A1R1I8Y9"/>
<dbReference type="Proteomes" id="UP000187526">
    <property type="component" value="Unassembled WGS sequence"/>
</dbReference>
<sequence>MPIFDREFPAQTAALAEVRAALDAACRGAGMSERATGDLVLAVNEACMNVIQHGYAYAPDAVFRLRLLQDGGMLHVHVLDNARPAGLDDLCPRALDDLRPGGLGVHFMRQLSDGIDYLPAPAGYGNLLQISKRIA</sequence>
<dbReference type="InterPro" id="IPR003594">
    <property type="entry name" value="HATPase_dom"/>
</dbReference>
<keyword evidence="1" id="KW-0723">Serine/threonine-protein kinase</keyword>
<feature type="domain" description="Histidine kinase/HSP90-like ATPase" evidence="2">
    <location>
        <begin position="8"/>
        <end position="130"/>
    </location>
</feature>
<evidence type="ECO:0000256" key="1">
    <source>
        <dbReference type="ARBA" id="ARBA00022527"/>
    </source>
</evidence>
<dbReference type="PANTHER" id="PTHR35526">
    <property type="entry name" value="ANTI-SIGMA-F FACTOR RSBW-RELATED"/>
    <property type="match status" value="1"/>
</dbReference>
<keyword evidence="4" id="KW-1185">Reference proteome</keyword>
<comment type="caution">
    <text evidence="3">The sequence shown here is derived from an EMBL/GenBank/DDBJ whole genome shotgun (WGS) entry which is preliminary data.</text>
</comment>
<keyword evidence="1" id="KW-0808">Transferase</keyword>
<name>A0A1R1I8Y9_9RHOO</name>
<dbReference type="SUPFAM" id="SSF55874">
    <property type="entry name" value="ATPase domain of HSP90 chaperone/DNA topoisomerase II/histidine kinase"/>
    <property type="match status" value="1"/>
</dbReference>
<organism evidence="3 4">
    <name type="scientific">Azonexus hydrophilus</name>
    <dbReference type="NCBI Taxonomy" id="418702"/>
    <lineage>
        <taxon>Bacteria</taxon>
        <taxon>Pseudomonadati</taxon>
        <taxon>Pseudomonadota</taxon>
        <taxon>Betaproteobacteria</taxon>
        <taxon>Rhodocyclales</taxon>
        <taxon>Azonexaceae</taxon>
        <taxon>Azonexus</taxon>
    </lineage>
</organism>
<proteinExistence type="predicted"/>
<dbReference type="STRING" id="418702.BJN45_05880"/>
<dbReference type="InterPro" id="IPR050267">
    <property type="entry name" value="Anti-sigma-factor_SerPK"/>
</dbReference>
<dbReference type="Pfam" id="PF13581">
    <property type="entry name" value="HATPase_c_2"/>
    <property type="match status" value="1"/>
</dbReference>
<evidence type="ECO:0000259" key="2">
    <source>
        <dbReference type="Pfam" id="PF13581"/>
    </source>
</evidence>
<evidence type="ECO:0000313" key="4">
    <source>
        <dbReference type="Proteomes" id="UP000187526"/>
    </source>
</evidence>
<protein>
    <recommendedName>
        <fullName evidence="2">Histidine kinase/HSP90-like ATPase domain-containing protein</fullName>
    </recommendedName>
</protein>
<keyword evidence="1" id="KW-0418">Kinase</keyword>
<dbReference type="Gene3D" id="3.30.565.10">
    <property type="entry name" value="Histidine kinase-like ATPase, C-terminal domain"/>
    <property type="match status" value="1"/>
</dbReference>
<dbReference type="EMBL" id="MTHD01000002">
    <property type="protein sequence ID" value="OMG55243.1"/>
    <property type="molecule type" value="Genomic_DNA"/>
</dbReference>
<dbReference type="CDD" id="cd16936">
    <property type="entry name" value="HATPase_RsbW-like"/>
    <property type="match status" value="1"/>
</dbReference>
<gene>
    <name evidence="3" type="ORF">BJN45_05880</name>
</gene>
<dbReference type="InterPro" id="IPR036890">
    <property type="entry name" value="HATPase_C_sf"/>
</dbReference>
<accession>A0A1R1I8Y9</accession>